<dbReference type="InterPro" id="IPR036237">
    <property type="entry name" value="Xyl_isomerase-like_sf"/>
</dbReference>
<dbReference type="RefSeq" id="WP_244715420.1">
    <property type="nucleotide sequence ID" value="NZ_CP095072.1"/>
</dbReference>
<protein>
    <submittedName>
        <fullName evidence="1">DUF692 family protein</fullName>
    </submittedName>
</protein>
<evidence type="ECO:0000313" key="2">
    <source>
        <dbReference type="Proteomes" id="UP000831782"/>
    </source>
</evidence>
<organism evidence="1 2">
    <name type="scientific">Gracilibacillus caseinilyticus</name>
    <dbReference type="NCBI Taxonomy" id="2932256"/>
    <lineage>
        <taxon>Bacteria</taxon>
        <taxon>Bacillati</taxon>
        <taxon>Bacillota</taxon>
        <taxon>Bacilli</taxon>
        <taxon>Bacillales</taxon>
        <taxon>Bacillaceae</taxon>
        <taxon>Gracilibacillus</taxon>
    </lineage>
</organism>
<sequence length="269" mass="30667">MKLAVNYSEEAERLVSDSLVEIDLFKCPDFSREWIDHAEKTIPCYIHFGLNAGDRQMDKVNWEKVKELREQSKTPYVNVHAVAFAKDYPNTDIFSTSPSVVNGIVDAVVRDIEIVAEKVGMENVIMENIVCRGQGENTMQAIIDPTIISEIVHQTGCGLLLDTAHAQLTSKCLGYDVKEYISQFPVKQLKELHITGIQADEEGRLRDSMSMTKDDWELARWVMQRIKDGDWQEPWVVSLEYGGVGPKFEWRSDQDVLIEQVPMLCDLVK</sequence>
<dbReference type="Pfam" id="PF05114">
    <property type="entry name" value="MbnB_TglH_ChrH"/>
    <property type="match status" value="1"/>
</dbReference>
<name>A0ABY4ESD5_9BACI</name>
<proteinExistence type="predicted"/>
<reference evidence="1 2" key="1">
    <citation type="submission" date="2022-04" db="EMBL/GenBank/DDBJ databases">
        <title>Gracilibacillus sp. isolated from saltern.</title>
        <authorList>
            <person name="Won M."/>
            <person name="Lee C.-M."/>
            <person name="Woen H.-Y."/>
            <person name="Kwon S.-W."/>
        </authorList>
    </citation>
    <scope>NUCLEOTIDE SEQUENCE [LARGE SCALE GENOMIC DNA]</scope>
    <source>
        <strain evidence="1 2">SSWR10-1</strain>
    </source>
</reference>
<dbReference type="InterPro" id="IPR007801">
    <property type="entry name" value="MbnB/TglH/ChrH"/>
</dbReference>
<gene>
    <name evidence="1" type="ORF">MUN88_12255</name>
</gene>
<dbReference type="Gene3D" id="3.20.20.150">
    <property type="entry name" value="Divalent-metal-dependent TIM barrel enzymes"/>
    <property type="match status" value="1"/>
</dbReference>
<dbReference type="SUPFAM" id="SSF51658">
    <property type="entry name" value="Xylose isomerase-like"/>
    <property type="match status" value="1"/>
</dbReference>
<dbReference type="EMBL" id="CP095072">
    <property type="protein sequence ID" value="UOQ46865.1"/>
    <property type="molecule type" value="Genomic_DNA"/>
</dbReference>
<dbReference type="Proteomes" id="UP000831782">
    <property type="component" value="Chromosome"/>
</dbReference>
<keyword evidence="2" id="KW-1185">Reference proteome</keyword>
<accession>A0ABY4ESD5</accession>
<evidence type="ECO:0000313" key="1">
    <source>
        <dbReference type="EMBL" id="UOQ46865.1"/>
    </source>
</evidence>